<evidence type="ECO:0000256" key="2">
    <source>
        <dbReference type="ARBA" id="ARBA00022475"/>
    </source>
</evidence>
<evidence type="ECO:0000313" key="13">
    <source>
        <dbReference type="Proteomes" id="UP000472264"/>
    </source>
</evidence>
<keyword evidence="4" id="KW-0732">Signal</keyword>
<dbReference type="InterPro" id="IPR036179">
    <property type="entry name" value="Ig-like_dom_sf"/>
</dbReference>
<dbReference type="InParanoid" id="A0A665U404"/>
<reference evidence="12" key="1">
    <citation type="submission" date="2021-04" db="EMBL/GenBank/DDBJ databases">
        <authorList>
            <consortium name="Wellcome Sanger Institute Data Sharing"/>
        </authorList>
    </citation>
    <scope>NUCLEOTIDE SEQUENCE [LARGE SCALE GENOMIC DNA]</scope>
</reference>
<keyword evidence="2" id="KW-1003">Cell membrane</keyword>
<dbReference type="OrthoDB" id="8951452at2759"/>
<dbReference type="SMART" id="SM00409">
    <property type="entry name" value="IG"/>
    <property type="match status" value="2"/>
</dbReference>
<dbReference type="GO" id="GO:0042102">
    <property type="term" value="P:positive regulation of T cell proliferation"/>
    <property type="evidence" value="ECO:0007669"/>
    <property type="project" value="TreeGrafter"/>
</dbReference>
<gene>
    <name evidence="12" type="primary">igldcp</name>
</gene>
<keyword evidence="10" id="KW-0393">Immunoglobulin domain</keyword>
<dbReference type="GO" id="GO:0006955">
    <property type="term" value="P:immune response"/>
    <property type="evidence" value="ECO:0007669"/>
    <property type="project" value="TreeGrafter"/>
</dbReference>
<dbReference type="Gene3D" id="2.60.40.10">
    <property type="entry name" value="Immunoglobulins"/>
    <property type="match status" value="1"/>
</dbReference>
<dbReference type="Pfam" id="PF07686">
    <property type="entry name" value="V-set"/>
    <property type="match status" value="1"/>
</dbReference>
<keyword evidence="5" id="KW-1133">Transmembrane helix</keyword>
<dbReference type="GO" id="GO:0007166">
    <property type="term" value="P:cell surface receptor signaling pathway"/>
    <property type="evidence" value="ECO:0007669"/>
    <property type="project" value="TreeGrafter"/>
</dbReference>
<evidence type="ECO:0000256" key="7">
    <source>
        <dbReference type="ARBA" id="ARBA00023157"/>
    </source>
</evidence>
<dbReference type="InterPro" id="IPR051713">
    <property type="entry name" value="T-cell_Activation_Regulation"/>
</dbReference>
<dbReference type="GO" id="GO:0031295">
    <property type="term" value="P:T cell costimulation"/>
    <property type="evidence" value="ECO:0007669"/>
    <property type="project" value="TreeGrafter"/>
</dbReference>
<evidence type="ECO:0000313" key="12">
    <source>
        <dbReference type="Ensembl" id="ENSENLP00000014313.1"/>
    </source>
</evidence>
<dbReference type="GO" id="GO:0042130">
    <property type="term" value="P:negative regulation of T cell proliferation"/>
    <property type="evidence" value="ECO:0007669"/>
    <property type="project" value="TreeGrafter"/>
</dbReference>
<keyword evidence="8" id="KW-0675">Receptor</keyword>
<evidence type="ECO:0000256" key="10">
    <source>
        <dbReference type="ARBA" id="ARBA00023319"/>
    </source>
</evidence>
<keyword evidence="3" id="KW-0812">Transmembrane</keyword>
<dbReference type="Ensembl" id="ENSENLT00000014898.1">
    <property type="protein sequence ID" value="ENSENLP00000014313.1"/>
    <property type="gene ID" value="ENSENLG00000006745.1"/>
</dbReference>
<protein>
    <submittedName>
        <fullName evidence="12">Uncharacterized LOC115050766</fullName>
    </submittedName>
</protein>
<proteinExistence type="predicted"/>
<evidence type="ECO:0000256" key="9">
    <source>
        <dbReference type="ARBA" id="ARBA00023180"/>
    </source>
</evidence>
<dbReference type="SUPFAM" id="SSF48726">
    <property type="entry name" value="Immunoglobulin"/>
    <property type="match status" value="1"/>
</dbReference>
<dbReference type="PANTHER" id="PTHR25466:SF11">
    <property type="entry name" value="GALECTIN 17-RELATED"/>
    <property type="match status" value="1"/>
</dbReference>
<keyword evidence="13" id="KW-1185">Reference proteome</keyword>
<dbReference type="InterPro" id="IPR003599">
    <property type="entry name" value="Ig_sub"/>
</dbReference>
<evidence type="ECO:0000259" key="11">
    <source>
        <dbReference type="SMART" id="SM00409"/>
    </source>
</evidence>
<feature type="domain" description="Immunoglobulin" evidence="11">
    <location>
        <begin position="33"/>
        <end position="142"/>
    </location>
</feature>
<comment type="subcellular location">
    <subcellularLocation>
        <location evidence="1">Cell membrane</location>
        <topology evidence="1">Single-pass type I membrane protein</topology>
    </subcellularLocation>
</comment>
<sequence>MKTEPVHIRPFIYLQCFLLARLIESSSLGSASPLLISSTVGNQAVLPCSWRKRLESMTSTCYVQWARVTGTVFERRGSDKWEADAFENRLEVPEETLRSGNCSLIIKDVQIGDTGTYESFMVVKLTDQQTKVFIQGIKLLVFDHKSRQTLAPGEDLLLELHTSHSLAVSFQHRDKSESSDLWVKGQQNNSPRLVYDPLKNQLTLKNLSYSDEGTYKVLDKQGLAISTMKLTIEERTKALKVQQPVEKDAASDAADRSSRSALLSASLLLVSFRFSHLFW</sequence>
<keyword evidence="9" id="KW-0325">Glycoprotein</keyword>
<reference evidence="12" key="2">
    <citation type="submission" date="2025-08" db="UniProtKB">
        <authorList>
            <consortium name="Ensembl"/>
        </authorList>
    </citation>
    <scope>IDENTIFICATION</scope>
</reference>
<keyword evidence="6" id="KW-0472">Membrane</keyword>
<dbReference type="GO" id="GO:0009897">
    <property type="term" value="C:external side of plasma membrane"/>
    <property type="evidence" value="ECO:0007669"/>
    <property type="project" value="TreeGrafter"/>
</dbReference>
<accession>A0A665U404</accession>
<dbReference type="AlphaFoldDB" id="A0A665U404"/>
<keyword evidence="7" id="KW-1015">Disulfide bond</keyword>
<evidence type="ECO:0000256" key="5">
    <source>
        <dbReference type="ARBA" id="ARBA00022989"/>
    </source>
</evidence>
<dbReference type="GO" id="GO:0071222">
    <property type="term" value="P:cellular response to lipopolysaccharide"/>
    <property type="evidence" value="ECO:0007669"/>
    <property type="project" value="TreeGrafter"/>
</dbReference>
<name>A0A665U404_ECHNA</name>
<dbReference type="InterPro" id="IPR013106">
    <property type="entry name" value="Ig_V-set"/>
</dbReference>
<evidence type="ECO:0000256" key="4">
    <source>
        <dbReference type="ARBA" id="ARBA00022729"/>
    </source>
</evidence>
<evidence type="ECO:0000256" key="6">
    <source>
        <dbReference type="ARBA" id="ARBA00023136"/>
    </source>
</evidence>
<reference evidence="12" key="3">
    <citation type="submission" date="2025-09" db="UniProtKB">
        <authorList>
            <consortium name="Ensembl"/>
        </authorList>
    </citation>
    <scope>IDENTIFICATION</scope>
</reference>
<evidence type="ECO:0000256" key="1">
    <source>
        <dbReference type="ARBA" id="ARBA00004251"/>
    </source>
</evidence>
<evidence type="ECO:0000256" key="3">
    <source>
        <dbReference type="ARBA" id="ARBA00022692"/>
    </source>
</evidence>
<dbReference type="Proteomes" id="UP000472264">
    <property type="component" value="Chromosome 11"/>
</dbReference>
<dbReference type="PANTHER" id="PTHR25466">
    <property type="entry name" value="T-LYMPHOCYTE ACTIVATION ANTIGEN"/>
    <property type="match status" value="1"/>
</dbReference>
<dbReference type="InterPro" id="IPR013783">
    <property type="entry name" value="Ig-like_fold"/>
</dbReference>
<evidence type="ECO:0000256" key="8">
    <source>
        <dbReference type="ARBA" id="ARBA00023170"/>
    </source>
</evidence>
<feature type="domain" description="Immunoglobulin" evidence="11">
    <location>
        <begin position="145"/>
        <end position="233"/>
    </location>
</feature>
<organism evidence="12 13">
    <name type="scientific">Echeneis naucrates</name>
    <name type="common">Live sharksucker</name>
    <dbReference type="NCBI Taxonomy" id="173247"/>
    <lineage>
        <taxon>Eukaryota</taxon>
        <taxon>Metazoa</taxon>
        <taxon>Chordata</taxon>
        <taxon>Craniata</taxon>
        <taxon>Vertebrata</taxon>
        <taxon>Euteleostomi</taxon>
        <taxon>Actinopterygii</taxon>
        <taxon>Neopterygii</taxon>
        <taxon>Teleostei</taxon>
        <taxon>Neoteleostei</taxon>
        <taxon>Acanthomorphata</taxon>
        <taxon>Carangaria</taxon>
        <taxon>Carangiformes</taxon>
        <taxon>Echeneidae</taxon>
        <taxon>Echeneis</taxon>
    </lineage>
</organism>
<dbReference type="OMA" id="VLPCSWR"/>